<evidence type="ECO:0000256" key="9">
    <source>
        <dbReference type="ARBA" id="ARBA00023136"/>
    </source>
</evidence>
<keyword evidence="2 11" id="KW-0813">Transport</keyword>
<evidence type="ECO:0000256" key="3">
    <source>
        <dbReference type="ARBA" id="ARBA00022452"/>
    </source>
</evidence>
<proteinExistence type="inferred from homology"/>
<evidence type="ECO:0000256" key="1">
    <source>
        <dbReference type="ARBA" id="ARBA00004571"/>
    </source>
</evidence>
<evidence type="ECO:0000313" key="16">
    <source>
        <dbReference type="EMBL" id="RZF63883.1"/>
    </source>
</evidence>
<gene>
    <name evidence="16" type="ORF">EWE75_13915</name>
</gene>
<keyword evidence="13" id="KW-0732">Signal</keyword>
<evidence type="ECO:0000256" key="13">
    <source>
        <dbReference type="SAM" id="SignalP"/>
    </source>
</evidence>
<keyword evidence="8 12" id="KW-0798">TonB box</keyword>
<dbReference type="CDD" id="cd01347">
    <property type="entry name" value="ligand_gated_channel"/>
    <property type="match status" value="1"/>
</dbReference>
<keyword evidence="6" id="KW-0408">Iron</keyword>
<organism evidence="16 17">
    <name type="scientific">Sphingomonas populi</name>
    <dbReference type="NCBI Taxonomy" id="2484750"/>
    <lineage>
        <taxon>Bacteria</taxon>
        <taxon>Pseudomonadati</taxon>
        <taxon>Pseudomonadota</taxon>
        <taxon>Alphaproteobacteria</taxon>
        <taxon>Sphingomonadales</taxon>
        <taxon>Sphingomonadaceae</taxon>
        <taxon>Sphingomonas</taxon>
    </lineage>
</organism>
<name>A0A4Q6XTN5_9SPHN</name>
<dbReference type="Gene3D" id="2.40.170.20">
    <property type="entry name" value="TonB-dependent receptor, beta-barrel domain"/>
    <property type="match status" value="1"/>
</dbReference>
<dbReference type="InterPro" id="IPR012910">
    <property type="entry name" value="Plug_dom"/>
</dbReference>
<evidence type="ECO:0000256" key="11">
    <source>
        <dbReference type="PROSITE-ProRule" id="PRU01360"/>
    </source>
</evidence>
<dbReference type="InterPro" id="IPR036942">
    <property type="entry name" value="Beta-barrel_TonB_sf"/>
</dbReference>
<dbReference type="Proteomes" id="UP000292085">
    <property type="component" value="Unassembled WGS sequence"/>
</dbReference>
<evidence type="ECO:0000256" key="12">
    <source>
        <dbReference type="RuleBase" id="RU003357"/>
    </source>
</evidence>
<keyword evidence="5 11" id="KW-0812">Transmembrane</keyword>
<reference evidence="16 17" key="1">
    <citation type="submission" date="2019-02" db="EMBL/GenBank/DDBJ databases">
        <authorList>
            <person name="Li Y."/>
        </authorList>
    </citation>
    <scope>NUCLEOTIDE SEQUENCE [LARGE SCALE GENOMIC DNA]</scope>
    <source>
        <strain evidence="16 17">3-7</strain>
    </source>
</reference>
<dbReference type="PROSITE" id="PS52016">
    <property type="entry name" value="TONB_DEPENDENT_REC_3"/>
    <property type="match status" value="1"/>
</dbReference>
<comment type="subcellular location">
    <subcellularLocation>
        <location evidence="1 11">Cell outer membrane</location>
        <topology evidence="1 11">Multi-pass membrane protein</topology>
    </subcellularLocation>
</comment>
<dbReference type="OrthoDB" id="9760333at2"/>
<sequence length="738" mass="77754">MRSGSKRIFAGLLTSCVWLAPAQAQTAASDATDKQAVASGGDIVVTAQKRSERLLDVPVAVTAVNADALVAQNLVQVRDFYNTVPGLSYAGGSGQTTLALRGVTTSIAGNPTVGVTVDDVPFGSSSALGYGGRLSPDLDPSTLERIEVLRGPQGTLYGASSLGGLLKYVTAAPSTTKWSGRVEAGASFVEHGSEGWSTRGSINAPILADHIGLSVSGFYRRDPGYVDNKSARIDDWNSARGYGGRAALLIKPADSVSILLSALVQNLDGRGSPNIEVSPADVPIAGPLATAASQGDDPYLTKARLYSGRIIADLGFGQLTSITAYGENRYQASPDQTVRFAGLFAAFGVAGNRAVLSNSFRTDKFSQEVRLSSNGGGAIEWLVGGFYTKEKTRGEQTLDALNPTSGALVQRLLAANFPSKLEEVAGFADLTYKFTDKFDVQAGGRYSHNKQDYLEVDTGPLAGDPIPISRSSDSSFTWLVTPRYKFSEDTMLYARVASGYRPGGPNSNVGDVPRSYGPDKTVNYELGLKGKAFDRLVTYAASLFWIDWSDIQLAQTDPATQFVYFANGSGARSRGAEIELSVRPWRGMTLAGNGAYTDAKLTNGLLGSGKSGQQVGNTGDRLPYAAKFAASLSADQTFDLGNDLTASLGGSMSYLGKRLGTFASAPATPRGVAPAFTTVDLRGGVEYRGISFSVYLRNLTDKRGYTSAELRAAGNLAGGYNLSVIQPRTFGGSLAVSF</sequence>
<evidence type="ECO:0000256" key="7">
    <source>
        <dbReference type="ARBA" id="ARBA00023065"/>
    </source>
</evidence>
<keyword evidence="9 11" id="KW-0472">Membrane</keyword>
<dbReference type="GO" id="GO:0009279">
    <property type="term" value="C:cell outer membrane"/>
    <property type="evidence" value="ECO:0007669"/>
    <property type="project" value="UniProtKB-SubCell"/>
</dbReference>
<dbReference type="SUPFAM" id="SSF56935">
    <property type="entry name" value="Porins"/>
    <property type="match status" value="1"/>
</dbReference>
<keyword evidence="7" id="KW-0406">Ion transport</keyword>
<evidence type="ECO:0000256" key="10">
    <source>
        <dbReference type="ARBA" id="ARBA00023237"/>
    </source>
</evidence>
<evidence type="ECO:0000259" key="14">
    <source>
        <dbReference type="Pfam" id="PF00593"/>
    </source>
</evidence>
<dbReference type="EMBL" id="SGIS01000020">
    <property type="protein sequence ID" value="RZF63883.1"/>
    <property type="molecule type" value="Genomic_DNA"/>
</dbReference>
<feature type="domain" description="TonB-dependent receptor plug" evidence="15">
    <location>
        <begin position="54"/>
        <end position="164"/>
    </location>
</feature>
<feature type="chain" id="PRO_5020435623" evidence="13">
    <location>
        <begin position="25"/>
        <end position="738"/>
    </location>
</feature>
<dbReference type="Pfam" id="PF07715">
    <property type="entry name" value="Plug"/>
    <property type="match status" value="1"/>
</dbReference>
<evidence type="ECO:0000256" key="4">
    <source>
        <dbReference type="ARBA" id="ARBA00022496"/>
    </source>
</evidence>
<keyword evidence="17" id="KW-1185">Reference proteome</keyword>
<dbReference type="PANTHER" id="PTHR32552">
    <property type="entry name" value="FERRICHROME IRON RECEPTOR-RELATED"/>
    <property type="match status" value="1"/>
</dbReference>
<comment type="caution">
    <text evidence="16">The sequence shown here is derived from an EMBL/GenBank/DDBJ whole genome shotgun (WGS) entry which is preliminary data.</text>
</comment>
<dbReference type="InterPro" id="IPR039426">
    <property type="entry name" value="TonB-dep_rcpt-like"/>
</dbReference>
<keyword evidence="16" id="KW-0675">Receptor</keyword>
<feature type="domain" description="TonB-dependent receptor-like beta-barrel" evidence="14">
    <location>
        <begin position="292"/>
        <end position="699"/>
    </location>
</feature>
<dbReference type="AlphaFoldDB" id="A0A4Q6XTN5"/>
<evidence type="ECO:0000256" key="8">
    <source>
        <dbReference type="ARBA" id="ARBA00023077"/>
    </source>
</evidence>
<evidence type="ECO:0000256" key="5">
    <source>
        <dbReference type="ARBA" id="ARBA00022692"/>
    </source>
</evidence>
<evidence type="ECO:0000313" key="17">
    <source>
        <dbReference type="Proteomes" id="UP000292085"/>
    </source>
</evidence>
<feature type="signal peptide" evidence="13">
    <location>
        <begin position="1"/>
        <end position="24"/>
    </location>
</feature>
<dbReference type="PANTHER" id="PTHR32552:SF81">
    <property type="entry name" value="TONB-DEPENDENT OUTER MEMBRANE RECEPTOR"/>
    <property type="match status" value="1"/>
</dbReference>
<comment type="similarity">
    <text evidence="11 12">Belongs to the TonB-dependent receptor family.</text>
</comment>
<accession>A0A4Q6XTN5</accession>
<evidence type="ECO:0000256" key="2">
    <source>
        <dbReference type="ARBA" id="ARBA00022448"/>
    </source>
</evidence>
<evidence type="ECO:0000256" key="6">
    <source>
        <dbReference type="ARBA" id="ARBA00023004"/>
    </source>
</evidence>
<keyword evidence="4" id="KW-0410">Iron transport</keyword>
<keyword evidence="10 11" id="KW-0998">Cell outer membrane</keyword>
<dbReference type="InterPro" id="IPR000531">
    <property type="entry name" value="Beta-barrel_TonB"/>
</dbReference>
<dbReference type="GO" id="GO:0006826">
    <property type="term" value="P:iron ion transport"/>
    <property type="evidence" value="ECO:0007669"/>
    <property type="project" value="UniProtKB-KW"/>
</dbReference>
<keyword evidence="3 11" id="KW-1134">Transmembrane beta strand</keyword>
<evidence type="ECO:0000259" key="15">
    <source>
        <dbReference type="Pfam" id="PF07715"/>
    </source>
</evidence>
<protein>
    <submittedName>
        <fullName evidence="16">TonB-dependent receptor</fullName>
    </submittedName>
</protein>
<dbReference type="Pfam" id="PF00593">
    <property type="entry name" value="TonB_dep_Rec_b-barrel"/>
    <property type="match status" value="1"/>
</dbReference>